<dbReference type="Pfam" id="PF09860">
    <property type="entry name" value="DUF2087"/>
    <property type="match status" value="1"/>
</dbReference>
<feature type="domain" description="DUF2087" evidence="1">
    <location>
        <begin position="76"/>
        <end position="146"/>
    </location>
</feature>
<proteinExistence type="predicted"/>
<dbReference type="OrthoDB" id="6867569at2"/>
<evidence type="ECO:0000313" key="3">
    <source>
        <dbReference type="Proteomes" id="UP000234530"/>
    </source>
</evidence>
<name>A0A2H5F3U9_9RHOB</name>
<dbReference type="Proteomes" id="UP000234530">
    <property type="component" value="Chromosome"/>
</dbReference>
<keyword evidence="3" id="KW-1185">Reference proteome</keyword>
<dbReference type="RefSeq" id="WP_101754199.1">
    <property type="nucleotide sequence ID" value="NZ_CP025430.1"/>
</dbReference>
<protein>
    <recommendedName>
        <fullName evidence="1">DUF2087 domain-containing protein</fullName>
    </recommendedName>
</protein>
<accession>A0A2H5F3U9</accession>
<reference evidence="2 3" key="1">
    <citation type="journal article" date="2013" name="Antonie Van Leeuwenhoek">
        <title>Paracoccus zhejiangensis sp. nov., isolated from activated sludge in wastewater-treatment system.</title>
        <authorList>
            <person name="Wu Z.G."/>
            <person name="Zhang D.F."/>
            <person name="Liu Y.L."/>
            <person name="Wang F."/>
            <person name="Jiang X."/>
            <person name="Li C."/>
            <person name="Li S.P."/>
            <person name="Hong Q."/>
            <person name="Li W.J."/>
        </authorList>
    </citation>
    <scope>NUCLEOTIDE SEQUENCE [LARGE SCALE GENOMIC DNA]</scope>
    <source>
        <strain evidence="2 3">J6</strain>
    </source>
</reference>
<dbReference type="EMBL" id="CP025430">
    <property type="protein sequence ID" value="AUH66222.1"/>
    <property type="molecule type" value="Genomic_DNA"/>
</dbReference>
<evidence type="ECO:0000259" key="1">
    <source>
        <dbReference type="Pfam" id="PF09860"/>
    </source>
</evidence>
<sequence length="161" mass="18262">MTRDLNAVFITDLSGFARTLARDLSGQEVPGHQAMLALIARAAGFRNYQQLRAEAPRPAVSKSVERALRNFDTQGRMIAWPAQTKLQGLCLWRFWAGLAPGRDYREADLNAALKEWHLFGDHVLLRRSLIDHRLVERATDGSWYRRIEQAPPPEALAMIRG</sequence>
<evidence type="ECO:0000313" key="2">
    <source>
        <dbReference type="EMBL" id="AUH66222.1"/>
    </source>
</evidence>
<dbReference type="AlphaFoldDB" id="A0A2H5F3U9"/>
<dbReference type="KEGG" id="pzh:CX676_07395"/>
<organism evidence="2 3">
    <name type="scientific">Paracoccus zhejiangensis</name>
    <dbReference type="NCBI Taxonomy" id="1077935"/>
    <lineage>
        <taxon>Bacteria</taxon>
        <taxon>Pseudomonadati</taxon>
        <taxon>Pseudomonadota</taxon>
        <taxon>Alphaproteobacteria</taxon>
        <taxon>Rhodobacterales</taxon>
        <taxon>Paracoccaceae</taxon>
        <taxon>Paracoccus</taxon>
    </lineage>
</organism>
<dbReference type="InterPro" id="IPR018656">
    <property type="entry name" value="DUF2087"/>
</dbReference>
<gene>
    <name evidence="2" type="ORF">CX676_07395</name>
</gene>